<comment type="caution">
    <text evidence="2">The sequence shown here is derived from an EMBL/GenBank/DDBJ whole genome shotgun (WGS) entry which is preliminary data.</text>
</comment>
<keyword evidence="1" id="KW-0812">Transmembrane</keyword>
<protein>
    <submittedName>
        <fullName evidence="2">DUF4027 family protein</fullName>
    </submittedName>
</protein>
<gene>
    <name evidence="2" type="ORF">P9485_14420</name>
</gene>
<sequence length="41" mass="4430">MKKMKAFQNLSYSQGVGLVCLGGFAGSVTLAVLIKMIHQIF</sequence>
<dbReference type="InterPro" id="IPR025104">
    <property type="entry name" value="DUF4027"/>
</dbReference>
<feature type="transmembrane region" description="Helical" evidence="1">
    <location>
        <begin position="12"/>
        <end position="34"/>
    </location>
</feature>
<evidence type="ECO:0000313" key="3">
    <source>
        <dbReference type="Proteomes" id="UP001336122"/>
    </source>
</evidence>
<dbReference type="Proteomes" id="UP001336122">
    <property type="component" value="Unassembled WGS sequence"/>
</dbReference>
<dbReference type="GeneID" id="92887098"/>
<name>A0ABU6PCP6_9BACI</name>
<proteinExistence type="predicted"/>
<evidence type="ECO:0000256" key="1">
    <source>
        <dbReference type="SAM" id="Phobius"/>
    </source>
</evidence>
<organism evidence="2 3">
    <name type="scientific">Bacillus nitratireducens</name>
    <dbReference type="NCBI Taxonomy" id="2026193"/>
    <lineage>
        <taxon>Bacteria</taxon>
        <taxon>Bacillati</taxon>
        <taxon>Bacillota</taxon>
        <taxon>Bacilli</taxon>
        <taxon>Bacillales</taxon>
        <taxon>Bacillaceae</taxon>
        <taxon>Bacillus</taxon>
        <taxon>Bacillus cereus group</taxon>
    </lineage>
</organism>
<keyword evidence="1" id="KW-0472">Membrane</keyword>
<keyword evidence="3" id="KW-1185">Reference proteome</keyword>
<evidence type="ECO:0000313" key="2">
    <source>
        <dbReference type="EMBL" id="MED4679024.1"/>
    </source>
</evidence>
<dbReference type="RefSeq" id="WP_000738296.1">
    <property type="nucleotide sequence ID" value="NZ_FNRB01000007.1"/>
</dbReference>
<dbReference type="EMBL" id="JARTIK010000013">
    <property type="protein sequence ID" value="MED4679024.1"/>
    <property type="molecule type" value="Genomic_DNA"/>
</dbReference>
<accession>A0ABU6PCP6</accession>
<reference evidence="2 3" key="1">
    <citation type="submission" date="2023-03" db="EMBL/GenBank/DDBJ databases">
        <title>Bacillus Genome Sequencing.</title>
        <authorList>
            <person name="Dunlap C."/>
        </authorList>
    </citation>
    <scope>NUCLEOTIDE SEQUENCE [LARGE SCALE GENOMIC DNA]</scope>
    <source>
        <strain evidence="2 3">NRS-319</strain>
    </source>
</reference>
<dbReference type="Pfam" id="PF13219">
    <property type="entry name" value="DUF4027"/>
    <property type="match status" value="1"/>
</dbReference>
<keyword evidence="1" id="KW-1133">Transmembrane helix</keyword>